<sequence length="990" mass="111802">MSSIPSSLDIVFSIPELAESIARYLRPRELFSLSTLCRALHHAFLPSLALSLPFILPSTQDRDLATLVSIAPRVRTLCLILRGTGEDLAQQRRLLDVVYRYGSAVQEVHIEHLGYAISVMEELLLKLSNFQKLSIDVKGVIDATAIFTALIARSKAIAEQESLDGAKAHLSCRYRALQSLSISYLHDVGNNVVDQGTLVRALQACPQLRTLEMNEISLSGNREFISASGLASTELCAMSSMKAMKLTRCTVSELQLGALDQLFPNLNELEISGCSGTWHLAIAGNHQSTASTAATAALAEGITTSKVLFPELRRLVLWLEQVPLGSSLWRLVEGRPHLSVLETDILSGNRDELFRFARYCSDSEMEAAPTSPHTVESMVALNMDVQSSAEPGIPLDAQSNGKVLGVLDSSTTSQPRNRLKRLAVQTYVYPPLTTQEFEHFYGALAFRELEYVFLQPREISMSMFPYAKTLISLHLGGAKEDIPANEFIKLKHILRQLPRLEILKIDRFFDSFEIFEGLGREPFSLSQDTDGGDIGTGQSSPGHVDWRHEGASWFTVFVATNGRVEMKSMPSALMQSETRFPACNRQLEISSITKLSTMEPLDYESPPPSPQHQFMRTPRHRKHAHYFWCLIPGFVILYVTSHVYALQHSQDPLNGQDSPLMPEKVPLTELRYFTHDFAYRGMGHKFSELLMGLHFAKNNGLQYVFNGKSFVHNDRNADLEWFGDLMSQRYPTPPELLKDKLNNKSFDMDLKRWIPVTHYRGTVADAYSRMSDLELRRSVIGFGGRNTYFCTEDESSAPSSNCFKAGFSFLNATRDIRDLLQTPTVDTSQSDLLRPAQVDRFAIHVRLGDIQVSETAETYIKLIEGMRQKLSIGLTPDQVHFVFYRPSWWSFSNWKRLWDLKRALPTAQYHDIESVEETVRFMIASKYLMTSGSSLSYMAAYLCPHCHVISTVPKEYLDKAQLMEDDYTANFYYMDEWDPSFRYLTSSSKE</sequence>
<accession>A0A9P7ZY40</accession>
<gene>
    <name evidence="1" type="ORF">KVV02_007325</name>
</gene>
<comment type="caution">
    <text evidence="1">The sequence shown here is derived from an EMBL/GenBank/DDBJ whole genome shotgun (WGS) entry which is preliminary data.</text>
</comment>
<dbReference type="AlphaFoldDB" id="A0A9P7ZY40"/>
<dbReference type="Gene3D" id="3.80.10.10">
    <property type="entry name" value="Ribonuclease Inhibitor"/>
    <property type="match status" value="1"/>
</dbReference>
<evidence type="ECO:0000313" key="1">
    <source>
        <dbReference type="EMBL" id="KAG9319910.1"/>
    </source>
</evidence>
<reference evidence="1" key="1">
    <citation type="submission" date="2021-07" db="EMBL/GenBank/DDBJ databases">
        <title>Draft genome of Mortierella alpina, strain LL118, isolated from an aspen leaf litter sample.</title>
        <authorList>
            <person name="Yang S."/>
            <person name="Vinatzer B.A."/>
        </authorList>
    </citation>
    <scope>NUCLEOTIDE SEQUENCE</scope>
    <source>
        <strain evidence="1">LL118</strain>
    </source>
</reference>
<dbReference type="SUPFAM" id="SSF52047">
    <property type="entry name" value="RNI-like"/>
    <property type="match status" value="1"/>
</dbReference>
<organism evidence="1 2">
    <name type="scientific">Mortierella alpina</name>
    <name type="common">Oleaginous fungus</name>
    <name type="synonym">Mortierella renispora</name>
    <dbReference type="NCBI Taxonomy" id="64518"/>
    <lineage>
        <taxon>Eukaryota</taxon>
        <taxon>Fungi</taxon>
        <taxon>Fungi incertae sedis</taxon>
        <taxon>Mucoromycota</taxon>
        <taxon>Mortierellomycotina</taxon>
        <taxon>Mortierellomycetes</taxon>
        <taxon>Mortierellales</taxon>
        <taxon>Mortierellaceae</taxon>
        <taxon>Mortierella</taxon>
    </lineage>
</organism>
<evidence type="ECO:0000313" key="2">
    <source>
        <dbReference type="Proteomes" id="UP000717515"/>
    </source>
</evidence>
<dbReference type="Proteomes" id="UP000717515">
    <property type="component" value="Unassembled WGS sequence"/>
</dbReference>
<dbReference type="EMBL" id="JAIFTL010000355">
    <property type="protein sequence ID" value="KAG9319910.1"/>
    <property type="molecule type" value="Genomic_DNA"/>
</dbReference>
<name>A0A9P7ZY40_MORAP</name>
<dbReference type="InterPro" id="IPR032675">
    <property type="entry name" value="LRR_dom_sf"/>
</dbReference>
<protein>
    <recommendedName>
        <fullName evidence="3">F-box domain-containing protein</fullName>
    </recommendedName>
</protein>
<proteinExistence type="predicted"/>
<evidence type="ECO:0008006" key="3">
    <source>
        <dbReference type="Google" id="ProtNLM"/>
    </source>
</evidence>